<protein>
    <submittedName>
        <fullName evidence="8">WD_REPEATS_REGION domain-containing protein</fullName>
    </submittedName>
</protein>
<sequence>KFFDVFLSFPLDNGGVLQVERYYSTSLHGVIYKKTPYKIHVFYVGHGELVLMVFDIKTLTSIIIINGHQNKIAAVRFSWDGKKLATASIKGTVIRVFDTFSGVKLFEFVRGFQRSAKVGTLAFSEDSLYLALISDTPTVHVFKLEKNATCGWIDYLSRTALSYLPTQVNEVFAREKSFAVARIPSSRPSTAVAMPLIDGQHYLFVLSSYGDLYCYTVKGQGGELSLLKSYLVCFIQFVFV</sequence>
<dbReference type="InterPro" id="IPR036322">
    <property type="entry name" value="WD40_repeat_dom_sf"/>
</dbReference>
<dbReference type="Gene3D" id="2.130.10.10">
    <property type="entry name" value="YVTN repeat-like/Quinoprotein amine dehydrogenase"/>
    <property type="match status" value="1"/>
</dbReference>
<dbReference type="InterPro" id="IPR048720">
    <property type="entry name" value="PROPPIN"/>
</dbReference>
<dbReference type="Proteomes" id="UP000038040">
    <property type="component" value="Unplaced"/>
</dbReference>
<keyword evidence="7" id="KW-1185">Reference proteome</keyword>
<proteinExistence type="inferred from homology"/>
<dbReference type="WBParaSite" id="DME_0000035701-mRNA-1">
    <property type="protein sequence ID" value="DME_0000035701-mRNA-1"/>
    <property type="gene ID" value="DME_0000035701"/>
</dbReference>
<comment type="similarity">
    <text evidence="4">Belongs to the WD repeat PROPPIN family.</text>
</comment>
<evidence type="ECO:0000313" key="8">
    <source>
        <dbReference type="WBParaSite" id="DME_0000035701-mRNA-1"/>
    </source>
</evidence>
<dbReference type="STRING" id="318479.A0A0N4U192"/>
<dbReference type="SMART" id="SM00320">
    <property type="entry name" value="WD40"/>
    <property type="match status" value="2"/>
</dbReference>
<evidence type="ECO:0000313" key="5">
    <source>
        <dbReference type="EMBL" id="VDN54744.1"/>
    </source>
</evidence>
<keyword evidence="2" id="KW-0677">Repeat</keyword>
<reference evidence="5 7" key="2">
    <citation type="submission" date="2018-11" db="EMBL/GenBank/DDBJ databases">
        <authorList>
            <consortium name="Pathogen Informatics"/>
        </authorList>
    </citation>
    <scope>NUCLEOTIDE SEQUENCE [LARGE SCALE GENOMIC DNA]</scope>
</reference>
<dbReference type="GO" id="GO:0005737">
    <property type="term" value="C:cytoplasm"/>
    <property type="evidence" value="ECO:0007669"/>
    <property type="project" value="UniProtKB-ARBA"/>
</dbReference>
<dbReference type="EMBL" id="UYYG01001150">
    <property type="protein sequence ID" value="VDN54744.1"/>
    <property type="molecule type" value="Genomic_DNA"/>
</dbReference>
<evidence type="ECO:0000313" key="7">
    <source>
        <dbReference type="Proteomes" id="UP000274756"/>
    </source>
</evidence>
<keyword evidence="1" id="KW-0853">WD repeat</keyword>
<accession>A0A0N4U192</accession>
<evidence type="ECO:0000256" key="1">
    <source>
        <dbReference type="ARBA" id="ARBA00022574"/>
    </source>
</evidence>
<dbReference type="SUPFAM" id="SSF50978">
    <property type="entry name" value="WD40 repeat-like"/>
    <property type="match status" value="1"/>
</dbReference>
<dbReference type="GO" id="GO:0006914">
    <property type="term" value="P:autophagy"/>
    <property type="evidence" value="ECO:0007669"/>
    <property type="project" value="UniProtKB-KW"/>
</dbReference>
<evidence type="ECO:0000313" key="6">
    <source>
        <dbReference type="Proteomes" id="UP000038040"/>
    </source>
</evidence>
<organism evidence="6 8">
    <name type="scientific">Dracunculus medinensis</name>
    <name type="common">Guinea worm</name>
    <dbReference type="NCBI Taxonomy" id="318479"/>
    <lineage>
        <taxon>Eukaryota</taxon>
        <taxon>Metazoa</taxon>
        <taxon>Ecdysozoa</taxon>
        <taxon>Nematoda</taxon>
        <taxon>Chromadorea</taxon>
        <taxon>Rhabditida</taxon>
        <taxon>Spirurina</taxon>
        <taxon>Dracunculoidea</taxon>
        <taxon>Dracunculidae</taxon>
        <taxon>Dracunculus</taxon>
    </lineage>
</organism>
<dbReference type="AlphaFoldDB" id="A0A0N4U192"/>
<name>A0A0N4U192_DRAME</name>
<dbReference type="Pfam" id="PF21032">
    <property type="entry name" value="PROPPIN"/>
    <property type="match status" value="1"/>
</dbReference>
<reference evidence="8" key="1">
    <citation type="submission" date="2017-02" db="UniProtKB">
        <authorList>
            <consortium name="WormBaseParasite"/>
        </authorList>
    </citation>
    <scope>IDENTIFICATION</scope>
</reference>
<evidence type="ECO:0000256" key="2">
    <source>
        <dbReference type="ARBA" id="ARBA00022737"/>
    </source>
</evidence>
<dbReference type="Proteomes" id="UP000274756">
    <property type="component" value="Unassembled WGS sequence"/>
</dbReference>
<dbReference type="PANTHER" id="PTHR11227">
    <property type="entry name" value="WD-REPEAT PROTEIN INTERACTING WITH PHOSPHOINOSIDES WIPI -RELATED"/>
    <property type="match status" value="1"/>
</dbReference>
<dbReference type="InterPro" id="IPR001680">
    <property type="entry name" value="WD40_rpt"/>
</dbReference>
<evidence type="ECO:0000256" key="4">
    <source>
        <dbReference type="ARBA" id="ARBA00025740"/>
    </source>
</evidence>
<dbReference type="InterPro" id="IPR015943">
    <property type="entry name" value="WD40/YVTN_repeat-like_dom_sf"/>
</dbReference>
<dbReference type="OrthoDB" id="1667587at2759"/>
<keyword evidence="3" id="KW-0072">Autophagy</keyword>
<evidence type="ECO:0000256" key="3">
    <source>
        <dbReference type="ARBA" id="ARBA00023006"/>
    </source>
</evidence>
<gene>
    <name evidence="5" type="ORF">DME_LOCUS4717</name>
</gene>